<dbReference type="STRING" id="228230.RMCC_0920"/>
<sequence length="158" mass="17225">MPVPVDLLRYVTGPEPYSRTWLWVAALALIVLVLWYAGVFVYTAPGRRPTVPLLSTARDQLIRRRAARAIGAIAQRYRRGELAAAPAGAAVSSELRRFLHRSTGLRAEYMHLSAIANSELAPAAPVLADLVDAQFNASSTVDVAAASDRAEELVRTWT</sequence>
<dbReference type="AlphaFoldDB" id="A0A100W9D6"/>
<protein>
    <submittedName>
        <fullName evidence="2">Uncharacterized protein</fullName>
    </submittedName>
</protein>
<evidence type="ECO:0000256" key="1">
    <source>
        <dbReference type="SAM" id="Phobius"/>
    </source>
</evidence>
<keyword evidence="1" id="KW-0472">Membrane</keyword>
<keyword evidence="3" id="KW-1185">Reference proteome</keyword>
<organism evidence="2 3">
    <name type="scientific">Mycolicibacterium canariasense</name>
    <name type="common">Mycobacterium canariasense</name>
    <dbReference type="NCBI Taxonomy" id="228230"/>
    <lineage>
        <taxon>Bacteria</taxon>
        <taxon>Bacillati</taxon>
        <taxon>Actinomycetota</taxon>
        <taxon>Actinomycetes</taxon>
        <taxon>Mycobacteriales</taxon>
        <taxon>Mycobacteriaceae</taxon>
        <taxon>Mycolicibacterium</taxon>
    </lineage>
</organism>
<keyword evidence="1" id="KW-0812">Transmembrane</keyword>
<reference evidence="3" key="2">
    <citation type="submission" date="2016-02" db="EMBL/GenBank/DDBJ databases">
        <title>Draft genome sequence of five rapidly growing Mycobacterium species.</title>
        <authorList>
            <person name="Katahira K."/>
            <person name="Gotou Y."/>
            <person name="Iida K."/>
            <person name="Ogura Y."/>
            <person name="Hayashi T."/>
        </authorList>
    </citation>
    <scope>NUCLEOTIDE SEQUENCE [LARGE SCALE GENOMIC DNA]</scope>
    <source>
        <strain evidence="3">JCM15298</strain>
    </source>
</reference>
<keyword evidence="1" id="KW-1133">Transmembrane helix</keyword>
<dbReference type="RefSeq" id="WP_276055007.1">
    <property type="nucleotide sequence ID" value="NZ_BCSY01000028.1"/>
</dbReference>
<accession>A0A100W9D6</accession>
<feature type="transmembrane region" description="Helical" evidence="1">
    <location>
        <begin position="20"/>
        <end position="42"/>
    </location>
</feature>
<dbReference type="Proteomes" id="UP000069443">
    <property type="component" value="Unassembled WGS sequence"/>
</dbReference>
<proteinExistence type="predicted"/>
<name>A0A100W9D6_MYCCR</name>
<comment type="caution">
    <text evidence="2">The sequence shown here is derived from an EMBL/GenBank/DDBJ whole genome shotgun (WGS) entry which is preliminary data.</text>
</comment>
<evidence type="ECO:0000313" key="3">
    <source>
        <dbReference type="Proteomes" id="UP000069443"/>
    </source>
</evidence>
<dbReference type="EMBL" id="BCSY01000028">
    <property type="protein sequence ID" value="GAS93954.1"/>
    <property type="molecule type" value="Genomic_DNA"/>
</dbReference>
<gene>
    <name evidence="2" type="ORF">RMCC_0920</name>
</gene>
<reference evidence="3" key="1">
    <citation type="journal article" date="2016" name="Genome Announc.">
        <title>Draft Genome Sequences of Five Rapidly Growing Mycobacterium Species, M. thermoresistibile, M. fortuitum subsp. acetamidolyticum, M. canariasense, M. brisbanense, and M. novocastrense.</title>
        <authorList>
            <person name="Katahira K."/>
            <person name="Ogura Y."/>
            <person name="Gotoh Y."/>
            <person name="Hayashi T."/>
        </authorList>
    </citation>
    <scope>NUCLEOTIDE SEQUENCE [LARGE SCALE GENOMIC DNA]</scope>
    <source>
        <strain evidence="3">JCM15298</strain>
    </source>
</reference>
<evidence type="ECO:0000313" key="2">
    <source>
        <dbReference type="EMBL" id="GAS93954.1"/>
    </source>
</evidence>